<dbReference type="GO" id="GO:1990362">
    <property type="term" value="F:butanol dehydrogenase (NAD+) activity"/>
    <property type="evidence" value="ECO:0007669"/>
    <property type="project" value="InterPro"/>
</dbReference>
<dbReference type="EMBL" id="CP002175">
    <property type="protein sequence ID" value="ADO76561.1"/>
    <property type="molecule type" value="Genomic_DNA"/>
</dbReference>
<reference evidence="5" key="1">
    <citation type="submission" date="2010-10" db="EMBL/GenBank/DDBJ databases">
        <title>The complete genome of Halanaerobium praevalens DSM 2228.</title>
        <authorList>
            <consortium name="US DOE Joint Genome Institute (JGI-PGF)"/>
            <person name="Lucas S."/>
            <person name="Copeland A."/>
            <person name="Lapidus A."/>
            <person name="Glavina del Rio T."/>
            <person name="Dalin E."/>
            <person name="Tice H."/>
            <person name="Bruce D."/>
            <person name="Goodwin L."/>
            <person name="Pitluck S."/>
            <person name="Kyrpides N."/>
            <person name="Mavromatis K."/>
            <person name="Ivanova N."/>
            <person name="Ovchinnikova G."/>
            <person name="Chertkov O."/>
            <person name="Detter J.C."/>
            <person name="Han C."/>
            <person name="Larimer F."/>
            <person name="Land M."/>
            <person name="Hauser L."/>
            <person name="Markowitz V."/>
            <person name="Cheng J.-F."/>
            <person name="Hugenholtz P."/>
            <person name="Woyke T."/>
            <person name="Wu D."/>
            <person name="Tindall B."/>
            <person name="Pomrenke H.G."/>
            <person name="Brambilla E."/>
            <person name="Klenk H.-P."/>
            <person name="Eisen J.A."/>
        </authorList>
    </citation>
    <scope>NUCLEOTIDE SEQUENCE [LARGE SCALE GENOMIC DNA]</scope>
    <source>
        <strain evidence="5">ATCC 33744 / DSM 2228 / GSL</strain>
    </source>
</reference>
<evidence type="ECO:0000256" key="1">
    <source>
        <dbReference type="ARBA" id="ARBA00023002"/>
    </source>
</evidence>
<accession>E3DNT7</accession>
<dbReference type="GO" id="GO:1990002">
    <property type="term" value="F:methylglyoxal reductase (NADPH) (acetol producing) activity"/>
    <property type="evidence" value="ECO:0007669"/>
    <property type="project" value="TreeGrafter"/>
</dbReference>
<dbReference type="eggNOG" id="COG1979">
    <property type="taxonomic scope" value="Bacteria"/>
</dbReference>
<dbReference type="KEGG" id="hpk:Hprae_0407"/>
<dbReference type="HOGENOM" id="CLU_007207_0_4_9"/>
<dbReference type="InterPro" id="IPR018211">
    <property type="entry name" value="ADH_Fe_CS"/>
</dbReference>
<evidence type="ECO:0000313" key="4">
    <source>
        <dbReference type="EMBL" id="ADO76561.1"/>
    </source>
</evidence>
<dbReference type="InterPro" id="IPR001670">
    <property type="entry name" value="ADH_Fe/GldA"/>
</dbReference>
<keyword evidence="1" id="KW-0560">Oxidoreductase</keyword>
<dbReference type="Gene3D" id="3.40.50.1970">
    <property type="match status" value="1"/>
</dbReference>
<dbReference type="AlphaFoldDB" id="E3DNT7"/>
<dbReference type="GO" id="GO:0046872">
    <property type="term" value="F:metal ion binding"/>
    <property type="evidence" value="ECO:0007669"/>
    <property type="project" value="InterPro"/>
</dbReference>
<dbReference type="Pfam" id="PF00465">
    <property type="entry name" value="Fe-ADH"/>
    <property type="match status" value="1"/>
</dbReference>
<dbReference type="Pfam" id="PF25137">
    <property type="entry name" value="ADH_Fe_C"/>
    <property type="match status" value="1"/>
</dbReference>
<protein>
    <submittedName>
        <fullName evidence="4">Iron-containing alcohol dehydrogenase</fullName>
    </submittedName>
</protein>
<dbReference type="InterPro" id="IPR056798">
    <property type="entry name" value="ADH_Fe_C"/>
</dbReference>
<dbReference type="PANTHER" id="PTHR43633">
    <property type="entry name" value="ALCOHOL DEHYDROGENASE YQHD"/>
    <property type="match status" value="1"/>
</dbReference>
<evidence type="ECO:0000259" key="2">
    <source>
        <dbReference type="Pfam" id="PF00465"/>
    </source>
</evidence>
<feature type="domain" description="Fe-containing alcohol dehydrogenase-like C-terminal" evidence="3">
    <location>
        <begin position="188"/>
        <end position="386"/>
    </location>
</feature>
<dbReference type="FunFam" id="3.40.50.1970:FF:000003">
    <property type="entry name" value="Alcohol dehydrogenase, iron-containing"/>
    <property type="match status" value="1"/>
</dbReference>
<proteinExistence type="predicted"/>
<dbReference type="PATRIC" id="fig|572479.3.peg.413"/>
<dbReference type="GO" id="GO:0008106">
    <property type="term" value="F:alcohol dehydrogenase (NADP+) activity"/>
    <property type="evidence" value="ECO:0007669"/>
    <property type="project" value="TreeGrafter"/>
</dbReference>
<sequence>MQNFSFQNTTKIIFGKETEKEVGKYTAQHGYKVLVHYGGGSIKKYGTYTKVINSLEKAGIDYVELGGVEPNPKLSLVQAGIELARKEKIDFILAVGGGSVIDSAKAISVGYFYDGDVWDFFEAEAKITEALPIGVVLTIPAAGSESSGSSVITKLDGMYKRSIGSNLIRPKFAILNPELTFTLPNYQTACGAVDIMAHIMERYFTNTEDVELTDRLAESALKTIIKNTPKVLANNEDYAARAEIMWTGTIAHNGLLGTGREEDWASHGIEHELSGIYDVAHGAGLAVIFPAWMNYVYQHDLERFAQFAHRVWDIEPDFKDLEQTAYQGIKKTKEFFSSIGMPVSLKELEIPEDRLEEMAQKATENGEIGSFVNLDTKAVLEIYQNALD</sequence>
<dbReference type="CDD" id="cd08187">
    <property type="entry name" value="BDH"/>
    <property type="match status" value="1"/>
</dbReference>
<dbReference type="InterPro" id="IPR044731">
    <property type="entry name" value="BDH-like"/>
</dbReference>
<dbReference type="GO" id="GO:0005829">
    <property type="term" value="C:cytosol"/>
    <property type="evidence" value="ECO:0007669"/>
    <property type="project" value="TreeGrafter"/>
</dbReference>
<dbReference type="SUPFAM" id="SSF56796">
    <property type="entry name" value="Dehydroquinate synthase-like"/>
    <property type="match status" value="1"/>
</dbReference>
<evidence type="ECO:0000259" key="3">
    <source>
        <dbReference type="Pfam" id="PF25137"/>
    </source>
</evidence>
<dbReference type="PANTHER" id="PTHR43633:SF1">
    <property type="entry name" value="ALCOHOL DEHYDROGENASE YQHD"/>
    <property type="match status" value="1"/>
</dbReference>
<organism evidence="4 5">
    <name type="scientific">Halanaerobium praevalens (strain ATCC 33744 / DSM 2228 / GSL)</name>
    <dbReference type="NCBI Taxonomy" id="572479"/>
    <lineage>
        <taxon>Bacteria</taxon>
        <taxon>Bacillati</taxon>
        <taxon>Bacillota</taxon>
        <taxon>Clostridia</taxon>
        <taxon>Halanaerobiales</taxon>
        <taxon>Halanaerobiaceae</taxon>
        <taxon>Halanaerobium</taxon>
    </lineage>
</organism>
<dbReference type="STRING" id="572479.Hprae_0407"/>
<dbReference type="Gene3D" id="1.20.1090.10">
    <property type="entry name" value="Dehydroquinate synthase-like - alpha domain"/>
    <property type="match status" value="1"/>
</dbReference>
<dbReference type="PROSITE" id="PS00060">
    <property type="entry name" value="ADH_IRON_2"/>
    <property type="match status" value="1"/>
</dbReference>
<evidence type="ECO:0000313" key="5">
    <source>
        <dbReference type="Proteomes" id="UP000006866"/>
    </source>
</evidence>
<feature type="domain" description="Alcohol dehydrogenase iron-type/glycerol dehydrogenase GldA" evidence="2">
    <location>
        <begin position="10"/>
        <end position="177"/>
    </location>
</feature>
<dbReference type="Proteomes" id="UP000006866">
    <property type="component" value="Chromosome"/>
</dbReference>
<dbReference type="RefSeq" id="WP_014552594.1">
    <property type="nucleotide sequence ID" value="NC_017455.1"/>
</dbReference>
<name>E3DNT7_HALPG</name>
<keyword evidence="5" id="KW-1185">Reference proteome</keyword>
<reference evidence="4 5" key="2">
    <citation type="journal article" date="2011" name="Stand. Genomic Sci.">
        <title>Complete genome sequence of the extremely halophilic Halanaerobium praevalens type strain (GSL).</title>
        <authorList>
            <person name="Ivanova N."/>
            <person name="Sikorski J."/>
            <person name="Chertkov O."/>
            <person name="Nolan M."/>
            <person name="Lucas S."/>
            <person name="Hammon N."/>
            <person name="Deshpande S."/>
            <person name="Cheng J.F."/>
            <person name="Tapia R."/>
            <person name="Han C."/>
            <person name="Goodwin L."/>
            <person name="Pitluck S."/>
            <person name="Huntemann M."/>
            <person name="Liolios K."/>
            <person name="Pagani I."/>
            <person name="Mavromatis K."/>
            <person name="Ovchinikova G."/>
            <person name="Pati A."/>
            <person name="Chen A."/>
            <person name="Palaniappan K."/>
            <person name="Land M."/>
            <person name="Hauser L."/>
            <person name="Brambilla E.M."/>
            <person name="Kannan K.P."/>
            <person name="Rohde M."/>
            <person name="Tindall B.J."/>
            <person name="Goker M."/>
            <person name="Detter J.C."/>
            <person name="Woyke T."/>
            <person name="Bristow J."/>
            <person name="Eisen J.A."/>
            <person name="Markowitz V."/>
            <person name="Hugenholtz P."/>
            <person name="Kyrpides N.C."/>
            <person name="Klenk H.P."/>
            <person name="Lapidus A."/>
        </authorList>
    </citation>
    <scope>NUCLEOTIDE SEQUENCE [LARGE SCALE GENOMIC DNA]</scope>
    <source>
        <strain evidence="5">ATCC 33744 / DSM 2228 / GSL</strain>
    </source>
</reference>
<gene>
    <name evidence="4" type="ordered locus">Hprae_0407</name>
</gene>
<dbReference type="OrthoDB" id="9801156at2"/>